<dbReference type="AlphaFoldDB" id="A0A7W6D586"/>
<accession>A0A7W6D586</accession>
<dbReference type="SUPFAM" id="SSF55729">
    <property type="entry name" value="Acyl-CoA N-acyltransferases (Nat)"/>
    <property type="match status" value="1"/>
</dbReference>
<dbReference type="Pfam" id="PF13527">
    <property type="entry name" value="Acetyltransf_9"/>
    <property type="match status" value="1"/>
</dbReference>
<evidence type="ECO:0000259" key="1">
    <source>
        <dbReference type="PROSITE" id="PS51186"/>
    </source>
</evidence>
<feature type="domain" description="N-acetyltransferase" evidence="1">
    <location>
        <begin position="18"/>
        <end position="165"/>
    </location>
</feature>
<protein>
    <submittedName>
        <fullName evidence="2">Putative N-acetyltransferase YhbS</fullName>
    </submittedName>
</protein>
<dbReference type="InterPro" id="IPR016181">
    <property type="entry name" value="Acyl_CoA_acyltransferase"/>
</dbReference>
<dbReference type="EMBL" id="JACIEE010000003">
    <property type="protein sequence ID" value="MBB3976327.1"/>
    <property type="molecule type" value="Genomic_DNA"/>
</dbReference>
<dbReference type="CDD" id="cd04301">
    <property type="entry name" value="NAT_SF"/>
    <property type="match status" value="1"/>
</dbReference>
<dbReference type="Gene3D" id="3.40.630.30">
    <property type="match status" value="1"/>
</dbReference>
<reference evidence="2 3" key="1">
    <citation type="submission" date="2020-08" db="EMBL/GenBank/DDBJ databases">
        <title>Genomic Encyclopedia of Type Strains, Phase IV (KMG-IV): sequencing the most valuable type-strain genomes for metagenomic binning, comparative biology and taxonomic classification.</title>
        <authorList>
            <person name="Goeker M."/>
        </authorList>
    </citation>
    <scope>NUCLEOTIDE SEQUENCE [LARGE SCALE GENOMIC DNA]</scope>
    <source>
        <strain evidence="2 3">DSM 100211</strain>
    </source>
</reference>
<dbReference type="Proteomes" id="UP000574761">
    <property type="component" value="Unassembled WGS sequence"/>
</dbReference>
<proteinExistence type="predicted"/>
<dbReference type="GO" id="GO:0016747">
    <property type="term" value="F:acyltransferase activity, transferring groups other than amino-acyl groups"/>
    <property type="evidence" value="ECO:0007669"/>
    <property type="project" value="InterPro"/>
</dbReference>
<gene>
    <name evidence="2" type="ORF">GGQ64_001516</name>
</gene>
<evidence type="ECO:0000313" key="2">
    <source>
        <dbReference type="EMBL" id="MBB3976327.1"/>
    </source>
</evidence>
<organism evidence="2 3">
    <name type="scientific">Mycoplana azooxidifex</name>
    <dbReference type="NCBI Taxonomy" id="1636188"/>
    <lineage>
        <taxon>Bacteria</taxon>
        <taxon>Pseudomonadati</taxon>
        <taxon>Pseudomonadota</taxon>
        <taxon>Alphaproteobacteria</taxon>
        <taxon>Hyphomicrobiales</taxon>
        <taxon>Rhizobiaceae</taxon>
        <taxon>Mycoplana</taxon>
    </lineage>
</organism>
<evidence type="ECO:0000313" key="3">
    <source>
        <dbReference type="Proteomes" id="UP000574761"/>
    </source>
</evidence>
<dbReference type="PROSITE" id="PS51186">
    <property type="entry name" value="GNAT"/>
    <property type="match status" value="1"/>
</dbReference>
<comment type="caution">
    <text evidence="2">The sequence shown here is derived from an EMBL/GenBank/DDBJ whole genome shotgun (WGS) entry which is preliminary data.</text>
</comment>
<keyword evidence="3" id="KW-1185">Reference proteome</keyword>
<dbReference type="InterPro" id="IPR000182">
    <property type="entry name" value="GNAT_dom"/>
</dbReference>
<name>A0A7W6D586_9HYPH</name>
<keyword evidence="2" id="KW-0808">Transferase</keyword>
<dbReference type="RefSeq" id="WP_183801514.1">
    <property type="nucleotide sequence ID" value="NZ_JACIEE010000003.1"/>
</dbReference>
<sequence>MTGDRAGLAYREDYFDDPAGWAAVKALLVAVFDVDVSPLDRMGGHDRTLMSSAWFDGGGRCVANFSAFVMPLVIDGRPVNAAGLQSGAVLPEYRGRGLFRDLVRRTLQRCEDRGFEAIVLYTGKPGLYAPYGFMTLPEHRFVGPAPAPVDAKPSCRTLDMADQRDLSLLRGLLEERAPVSQRFAVTRNTQTFMLNTALVEDVTLSLLPAFPAAVAWRHERESGVFTLLDVVGTRMPPLAAILQALGLQPRSVEILFPPDRMDWEGESIAEDHDLRFMLRGPPGLAPAGPFRLSPMAEF</sequence>